<evidence type="ECO:0000259" key="15">
    <source>
        <dbReference type="Pfam" id="PF00224"/>
    </source>
</evidence>
<dbReference type="FunFam" id="2.40.33.10:FF:000001">
    <property type="entry name" value="Pyruvate kinase"/>
    <property type="match status" value="1"/>
</dbReference>
<evidence type="ECO:0000256" key="12">
    <source>
        <dbReference type="ARBA" id="ARBA00023317"/>
    </source>
</evidence>
<dbReference type="InterPro" id="IPR015795">
    <property type="entry name" value="Pyrv_Knase_C"/>
</dbReference>
<dbReference type="GO" id="GO:0016301">
    <property type="term" value="F:kinase activity"/>
    <property type="evidence" value="ECO:0007669"/>
    <property type="project" value="UniProtKB-KW"/>
</dbReference>
<dbReference type="NCBIfam" id="TIGR01064">
    <property type="entry name" value="pyruv_kin"/>
    <property type="match status" value="1"/>
</dbReference>
<dbReference type="NCBIfam" id="NF004978">
    <property type="entry name" value="PRK06354.1"/>
    <property type="match status" value="1"/>
</dbReference>
<evidence type="ECO:0000256" key="11">
    <source>
        <dbReference type="ARBA" id="ARBA00023152"/>
    </source>
</evidence>
<evidence type="ECO:0000256" key="1">
    <source>
        <dbReference type="ARBA" id="ARBA00001958"/>
    </source>
</evidence>
<keyword evidence="8 14" id="KW-0418">Kinase</keyword>
<dbReference type="Gene3D" id="3.20.20.60">
    <property type="entry name" value="Phosphoenolpyruvate-binding domains"/>
    <property type="match status" value="1"/>
</dbReference>
<dbReference type="InterPro" id="IPR011037">
    <property type="entry name" value="Pyrv_Knase-like_insert_dom_sf"/>
</dbReference>
<feature type="domain" description="Pyruvate kinase barrel" evidence="15">
    <location>
        <begin position="18"/>
        <end position="335"/>
    </location>
</feature>
<keyword evidence="5 14" id="KW-0808">Transferase</keyword>
<evidence type="ECO:0000256" key="4">
    <source>
        <dbReference type="ARBA" id="ARBA00012142"/>
    </source>
</evidence>
<dbReference type="EC" id="2.7.1.40" evidence="4 13"/>
<dbReference type="NCBIfam" id="NF004886">
    <property type="entry name" value="PRK06247.1"/>
    <property type="match status" value="1"/>
</dbReference>
<reference evidence="17" key="1">
    <citation type="submission" date="2016-08" db="EMBL/GenBank/DDBJ databases">
        <authorList>
            <person name="Seilhamer J.J."/>
        </authorList>
    </citation>
    <scope>NUCLEOTIDE SEQUENCE</scope>
    <source>
        <strain evidence="17">86</strain>
    </source>
</reference>
<evidence type="ECO:0000256" key="7">
    <source>
        <dbReference type="ARBA" id="ARBA00022741"/>
    </source>
</evidence>
<keyword evidence="7" id="KW-0547">Nucleotide-binding</keyword>
<dbReference type="GO" id="GO:0005524">
    <property type="term" value="F:ATP binding"/>
    <property type="evidence" value="ECO:0007669"/>
    <property type="project" value="UniProtKB-KW"/>
</dbReference>
<name>A0A212KYW6_9HYPH</name>
<dbReference type="Gene3D" id="2.40.33.10">
    <property type="entry name" value="PK beta-barrel domain-like"/>
    <property type="match status" value="1"/>
</dbReference>
<dbReference type="GO" id="GO:0030955">
    <property type="term" value="F:potassium ion binding"/>
    <property type="evidence" value="ECO:0007669"/>
    <property type="project" value="UniProtKB-UniRule"/>
</dbReference>
<sequence>MSAPASSRTGSNPKIRRRQTKVVATLGPASGTIEVIRELVAAGADVFRLNFSHGTHEEHRARFDMLRQVEDETGRPIAVMADLQGPKLRISTFADGPIDLVEGQTFRLDLSTEPGDTTRVGLPHPEIFAALKPNTDVLLDDGRVRLHVESCASDHAVTTVVSGRVLSNRKGVNVPDVVLPLSALTPKDRADLAFALDLGVDWVALSFVQRPEDLVEARGLIGDRAALLAKIEKPQAIDSLSAIIDLADGVMVARGDLGVEMRPEDVPTLQKRIVREARQAGKPVIVATQMLESMVTNPAPTRAEASDVATAVFDGADAVMLSAETAAGAYPVAAVAIMDSIAQRVEHDPLYRQIIEAQRLPFGAETSSDAITHAAKQIAGALNAKAIVTFTATGSTTLRVTRERPGVPVLCMTPDLIKTRKLMLAYGVLVIPSPPFRRFQDKVNSGVALARDLGIAKLGDTLVVTAGEGVPGSTNLLRIVTVGEAAF</sequence>
<keyword evidence="6" id="KW-0479">Metal-binding</keyword>
<evidence type="ECO:0000256" key="8">
    <source>
        <dbReference type="ARBA" id="ARBA00022777"/>
    </source>
</evidence>
<comment type="cofactor">
    <cofactor evidence="1">
        <name>K(+)</name>
        <dbReference type="ChEBI" id="CHEBI:29103"/>
    </cofactor>
</comment>
<proteinExistence type="inferred from homology"/>
<keyword evidence="12 17" id="KW-0670">Pyruvate</keyword>
<dbReference type="PANTHER" id="PTHR11817">
    <property type="entry name" value="PYRUVATE KINASE"/>
    <property type="match status" value="1"/>
</dbReference>
<dbReference type="InterPro" id="IPR018209">
    <property type="entry name" value="Pyrv_Knase_AS"/>
</dbReference>
<feature type="domain" description="Pyruvate kinase C-terminal" evidence="16">
    <location>
        <begin position="369"/>
        <end position="480"/>
    </location>
</feature>
<evidence type="ECO:0000256" key="6">
    <source>
        <dbReference type="ARBA" id="ARBA00022723"/>
    </source>
</evidence>
<dbReference type="InterPro" id="IPR036918">
    <property type="entry name" value="Pyrv_Knase_C_sf"/>
</dbReference>
<dbReference type="InterPro" id="IPR040442">
    <property type="entry name" value="Pyrv_kinase-like_dom_sf"/>
</dbReference>
<comment type="similarity">
    <text evidence="3 14">Belongs to the pyruvate kinase family.</text>
</comment>
<comment type="catalytic activity">
    <reaction evidence="14">
        <text>pyruvate + ATP = phosphoenolpyruvate + ADP + H(+)</text>
        <dbReference type="Rhea" id="RHEA:18157"/>
        <dbReference type="ChEBI" id="CHEBI:15361"/>
        <dbReference type="ChEBI" id="CHEBI:15378"/>
        <dbReference type="ChEBI" id="CHEBI:30616"/>
        <dbReference type="ChEBI" id="CHEBI:58702"/>
        <dbReference type="ChEBI" id="CHEBI:456216"/>
        <dbReference type="EC" id="2.7.1.40"/>
    </reaction>
</comment>
<dbReference type="InterPro" id="IPR001697">
    <property type="entry name" value="Pyr_Knase"/>
</dbReference>
<dbReference type="NCBIfam" id="NF004491">
    <property type="entry name" value="PRK05826.1"/>
    <property type="match status" value="1"/>
</dbReference>
<dbReference type="EMBL" id="FMJD01000001">
    <property type="protein sequence ID" value="SCM70482.1"/>
    <property type="molecule type" value="Genomic_DNA"/>
</dbReference>
<evidence type="ECO:0000256" key="13">
    <source>
        <dbReference type="NCBIfam" id="TIGR01064"/>
    </source>
</evidence>
<evidence type="ECO:0000256" key="3">
    <source>
        <dbReference type="ARBA" id="ARBA00008663"/>
    </source>
</evidence>
<keyword evidence="9" id="KW-0067">ATP-binding</keyword>
<dbReference type="AlphaFoldDB" id="A0A212KYW6"/>
<dbReference type="SUPFAM" id="SSF52935">
    <property type="entry name" value="PK C-terminal domain-like"/>
    <property type="match status" value="1"/>
</dbReference>
<keyword evidence="10 14" id="KW-0460">Magnesium</keyword>
<dbReference type="InterPro" id="IPR015813">
    <property type="entry name" value="Pyrv/PenolPyrv_kinase-like_dom"/>
</dbReference>
<evidence type="ECO:0000256" key="10">
    <source>
        <dbReference type="ARBA" id="ARBA00022842"/>
    </source>
</evidence>
<dbReference type="SUPFAM" id="SSF50800">
    <property type="entry name" value="PK beta-barrel domain-like"/>
    <property type="match status" value="1"/>
</dbReference>
<evidence type="ECO:0000256" key="2">
    <source>
        <dbReference type="ARBA" id="ARBA00004997"/>
    </source>
</evidence>
<dbReference type="UniPathway" id="UPA00109">
    <property type="reaction ID" value="UER00188"/>
</dbReference>
<dbReference type="SUPFAM" id="SSF51621">
    <property type="entry name" value="Phosphoenolpyruvate/pyruvate domain"/>
    <property type="match status" value="1"/>
</dbReference>
<dbReference type="GO" id="GO:0004743">
    <property type="term" value="F:pyruvate kinase activity"/>
    <property type="evidence" value="ECO:0007669"/>
    <property type="project" value="UniProtKB-UniRule"/>
</dbReference>
<dbReference type="Pfam" id="PF02887">
    <property type="entry name" value="PK_C"/>
    <property type="match status" value="1"/>
</dbReference>
<evidence type="ECO:0000256" key="5">
    <source>
        <dbReference type="ARBA" id="ARBA00022679"/>
    </source>
</evidence>
<evidence type="ECO:0000259" key="16">
    <source>
        <dbReference type="Pfam" id="PF02887"/>
    </source>
</evidence>
<accession>A0A212KYW6</accession>
<gene>
    <name evidence="17" type="primary">pyk</name>
    <name evidence="17" type="ORF">KL86PLE_10173</name>
</gene>
<dbReference type="GO" id="GO:0000287">
    <property type="term" value="F:magnesium ion binding"/>
    <property type="evidence" value="ECO:0007669"/>
    <property type="project" value="UniProtKB-UniRule"/>
</dbReference>
<organism evidence="17">
    <name type="scientific">uncultured Pleomorphomonas sp</name>
    <dbReference type="NCBI Taxonomy" id="442121"/>
    <lineage>
        <taxon>Bacteria</taxon>
        <taxon>Pseudomonadati</taxon>
        <taxon>Pseudomonadota</taxon>
        <taxon>Alphaproteobacteria</taxon>
        <taxon>Hyphomicrobiales</taxon>
        <taxon>Pleomorphomonadaceae</taxon>
        <taxon>Pleomorphomonas</taxon>
        <taxon>environmental samples</taxon>
    </lineage>
</organism>
<evidence type="ECO:0000313" key="17">
    <source>
        <dbReference type="EMBL" id="SCM70482.1"/>
    </source>
</evidence>
<evidence type="ECO:0000256" key="14">
    <source>
        <dbReference type="RuleBase" id="RU000504"/>
    </source>
</evidence>
<dbReference type="PROSITE" id="PS00110">
    <property type="entry name" value="PYRUVATE_KINASE"/>
    <property type="match status" value="1"/>
</dbReference>
<dbReference type="InterPro" id="IPR015793">
    <property type="entry name" value="Pyrv_Knase_brl"/>
</dbReference>
<evidence type="ECO:0000256" key="9">
    <source>
        <dbReference type="ARBA" id="ARBA00022840"/>
    </source>
</evidence>
<keyword evidence="11 14" id="KW-0324">Glycolysis</keyword>
<protein>
    <recommendedName>
        <fullName evidence="4 13">Pyruvate kinase</fullName>
        <ecNumber evidence="4 13">2.7.1.40</ecNumber>
    </recommendedName>
</protein>
<dbReference type="InterPro" id="IPR015806">
    <property type="entry name" value="Pyrv_Knase_insert_dom_sf"/>
</dbReference>
<dbReference type="Gene3D" id="3.40.1380.20">
    <property type="entry name" value="Pyruvate kinase, C-terminal domain"/>
    <property type="match status" value="1"/>
</dbReference>
<dbReference type="PRINTS" id="PR01050">
    <property type="entry name" value="PYRUVTKNASE"/>
</dbReference>
<comment type="pathway">
    <text evidence="2 14">Carbohydrate degradation; glycolysis; pyruvate from D-glyceraldehyde 3-phosphate: step 5/5.</text>
</comment>
<dbReference type="Pfam" id="PF00224">
    <property type="entry name" value="PK"/>
    <property type="match status" value="1"/>
</dbReference>